<gene>
    <name evidence="3" type="ORF">GCM10009119_19350</name>
</gene>
<feature type="domain" description="GmrSD restriction endonucleases C-terminal" evidence="2">
    <location>
        <begin position="454"/>
        <end position="570"/>
    </location>
</feature>
<reference evidence="4" key="1">
    <citation type="journal article" date="2019" name="Int. J. Syst. Evol. Microbiol.">
        <title>The Global Catalogue of Microorganisms (GCM) 10K type strain sequencing project: providing services to taxonomists for standard genome sequencing and annotation.</title>
        <authorList>
            <consortium name="The Broad Institute Genomics Platform"/>
            <consortium name="The Broad Institute Genome Sequencing Center for Infectious Disease"/>
            <person name="Wu L."/>
            <person name="Ma J."/>
        </authorList>
    </citation>
    <scope>NUCLEOTIDE SEQUENCE [LARGE SCALE GENOMIC DNA]</scope>
    <source>
        <strain evidence="4">JCM 16112</strain>
    </source>
</reference>
<dbReference type="InterPro" id="IPR004919">
    <property type="entry name" value="GmrSD_N"/>
</dbReference>
<dbReference type="Pfam" id="PF03235">
    <property type="entry name" value="GmrSD_N"/>
    <property type="match status" value="1"/>
</dbReference>
<dbReference type="InterPro" id="IPR011089">
    <property type="entry name" value="GmrSD_C"/>
</dbReference>
<keyword evidence="4" id="KW-1185">Reference proteome</keyword>
<dbReference type="Pfam" id="PF07510">
    <property type="entry name" value="GmrSD_C"/>
    <property type="match status" value="1"/>
</dbReference>
<feature type="domain" description="GmrSD restriction endonucleases N-terminal" evidence="1">
    <location>
        <begin position="10"/>
        <end position="246"/>
    </location>
</feature>
<proteinExistence type="predicted"/>
<evidence type="ECO:0000313" key="4">
    <source>
        <dbReference type="Proteomes" id="UP001500469"/>
    </source>
</evidence>
<evidence type="ECO:0000259" key="1">
    <source>
        <dbReference type="Pfam" id="PF03235"/>
    </source>
</evidence>
<evidence type="ECO:0000259" key="2">
    <source>
        <dbReference type="Pfam" id="PF07510"/>
    </source>
</evidence>
<dbReference type="Proteomes" id="UP001500469">
    <property type="component" value="Unassembled WGS sequence"/>
</dbReference>
<dbReference type="PANTHER" id="PTHR35149">
    <property type="entry name" value="SLL5132 PROTEIN"/>
    <property type="match status" value="1"/>
</dbReference>
<protein>
    <submittedName>
        <fullName evidence="3">DUF262 domain-containing protein</fullName>
    </submittedName>
</protein>
<evidence type="ECO:0000313" key="3">
    <source>
        <dbReference type="EMBL" id="GAA0878967.1"/>
    </source>
</evidence>
<accession>A0ABP3YEN4</accession>
<comment type="caution">
    <text evidence="3">The sequence shown here is derived from an EMBL/GenBank/DDBJ whole genome shotgun (WGS) entry which is preliminary data.</text>
</comment>
<sequence>MDLHAYTKSIGDLLSVNKKYIVPRFQREYSWKSEEVAELWKDISASIKVTNGACVNLEYFIGSLVLVGQDSSPEMKIVDGQQRLTTITILLSALTQSFKDISENNLADGLYYQYIEGKDNSNQPYFKLINETPKPFFQRSIQHHTKEELETSTEEETKLLDAYKFFYHVLSFDSTKSHFKNFDSINGTDPEKHKAVLNSLRDQILSYLKVIYITVTDEEDAYTIFETLNARGMSLSAVDLIKNLIFKDLKTQHPDDYAKTEWKKIGENLGSGESAINMDTFFRHFWLSKYGFTSEGRIYKTFKDFKEDNVISSASFLEELVNNSEYYNSIVNPNIDDWRLPEEKAIYNSLLALNLFKVVQPRPLLLALKRARLDAKINIHDHVNMIRTLENFHFSFTAISSSRASGIDGKYSKAARDLEEATDRTQARAVLASLTADLRSKVPAKSIFEQKFIKLWFTNGKTKDKKLIQYIFRTIEKNKRTTSELTTDMITLEHILPQSDTTGSSYVGLIGNLLPLDGRINNVADTAVFQQKLQHFQSSELRMVEEFINENQATNNWTESKINARSKSLSDFSYDHVWNI</sequence>
<dbReference type="RefSeq" id="WP_343850898.1">
    <property type="nucleotide sequence ID" value="NZ_BAAAFI010000008.1"/>
</dbReference>
<dbReference type="EMBL" id="BAAAFI010000008">
    <property type="protein sequence ID" value="GAA0878967.1"/>
    <property type="molecule type" value="Genomic_DNA"/>
</dbReference>
<organism evidence="3 4">
    <name type="scientific">Algoriphagus jejuensis</name>
    <dbReference type="NCBI Taxonomy" id="419934"/>
    <lineage>
        <taxon>Bacteria</taxon>
        <taxon>Pseudomonadati</taxon>
        <taxon>Bacteroidota</taxon>
        <taxon>Cytophagia</taxon>
        <taxon>Cytophagales</taxon>
        <taxon>Cyclobacteriaceae</taxon>
        <taxon>Algoriphagus</taxon>
    </lineage>
</organism>
<name>A0ABP3YEN4_9BACT</name>
<dbReference type="PANTHER" id="PTHR35149:SF2">
    <property type="entry name" value="DUF262 DOMAIN-CONTAINING PROTEIN"/>
    <property type="match status" value="1"/>
</dbReference>